<dbReference type="InterPro" id="IPR028889">
    <property type="entry name" value="USP"/>
</dbReference>
<dbReference type="PANTHER" id="PTHR46236:SF35">
    <property type="entry name" value="MATH DOMAIN-CONTAINING PROTEIN"/>
    <property type="match status" value="1"/>
</dbReference>
<name>A0ABR3WET0_9PEZI</name>
<dbReference type="PROSITE" id="PS50144">
    <property type="entry name" value="MATH"/>
    <property type="match status" value="1"/>
</dbReference>
<gene>
    <name evidence="4" type="ORF">VTK73DRAFT_7376</name>
</gene>
<dbReference type="SUPFAM" id="SSF54001">
    <property type="entry name" value="Cysteine proteinases"/>
    <property type="match status" value="1"/>
</dbReference>
<dbReference type="SMART" id="SM00061">
    <property type="entry name" value="MATH"/>
    <property type="match status" value="1"/>
</dbReference>
<evidence type="ECO:0000313" key="5">
    <source>
        <dbReference type="Proteomes" id="UP001586593"/>
    </source>
</evidence>
<comment type="caution">
    <text evidence="4">The sequence shown here is derived from an EMBL/GenBank/DDBJ whole genome shotgun (WGS) entry which is preliminary data.</text>
</comment>
<dbReference type="EMBL" id="JAZHXJ010000467">
    <property type="protein sequence ID" value="KAL1860323.1"/>
    <property type="molecule type" value="Genomic_DNA"/>
</dbReference>
<organism evidence="4 5">
    <name type="scientific">Phialemonium thermophilum</name>
    <dbReference type="NCBI Taxonomy" id="223376"/>
    <lineage>
        <taxon>Eukaryota</taxon>
        <taxon>Fungi</taxon>
        <taxon>Dikarya</taxon>
        <taxon>Ascomycota</taxon>
        <taxon>Pezizomycotina</taxon>
        <taxon>Sordariomycetes</taxon>
        <taxon>Sordariomycetidae</taxon>
        <taxon>Cephalothecales</taxon>
        <taxon>Cephalothecaceae</taxon>
        <taxon>Phialemonium</taxon>
    </lineage>
</organism>
<dbReference type="InterPro" id="IPR001394">
    <property type="entry name" value="Peptidase_C19_UCH"/>
</dbReference>
<sequence length="257" mass="29783">MEEYHPEVPSPSEMVIDQPEEHVVEPNGTAKDGLTIINSDETEQTLPAANDYDAMKEIVLPPLIEEPRILEDAVSTWTVEKWRSLEKKEHGPIFHANGFPWRILLFPFGNNIDQCSIYLEHGFEPDEVPEDWSCCVQFALVLWNPNDPTIYTHHTAHHRFTKEESDWGFTRFLELRKMFNVPWEGSDRPMVENDCANITAYVRVVEDETGVLWHNFNNYDSKKETGYVGLKNQGATCYLNSLLQSLYFTNAFRKVPF</sequence>
<dbReference type="InterPro" id="IPR038765">
    <property type="entry name" value="Papain-like_cys_pep_sf"/>
</dbReference>
<dbReference type="Pfam" id="PF22486">
    <property type="entry name" value="MATH_2"/>
    <property type="match status" value="1"/>
</dbReference>
<evidence type="ECO:0000259" key="3">
    <source>
        <dbReference type="PROSITE" id="PS50235"/>
    </source>
</evidence>
<dbReference type="Proteomes" id="UP001586593">
    <property type="component" value="Unassembled WGS sequence"/>
</dbReference>
<dbReference type="InterPro" id="IPR018200">
    <property type="entry name" value="USP_CS"/>
</dbReference>
<dbReference type="Pfam" id="PF00443">
    <property type="entry name" value="UCH"/>
    <property type="match status" value="1"/>
</dbReference>
<evidence type="ECO:0000256" key="1">
    <source>
        <dbReference type="ARBA" id="ARBA00023054"/>
    </source>
</evidence>
<proteinExistence type="predicted"/>
<dbReference type="InterPro" id="IPR008974">
    <property type="entry name" value="TRAF-like"/>
</dbReference>
<protein>
    <recommendedName>
        <fullName evidence="6">Ubiquitinyl hydrolase 1</fullName>
    </recommendedName>
</protein>
<feature type="domain" description="MATH" evidence="2">
    <location>
        <begin position="72"/>
        <end position="202"/>
    </location>
</feature>
<evidence type="ECO:0008006" key="6">
    <source>
        <dbReference type="Google" id="ProtNLM"/>
    </source>
</evidence>
<keyword evidence="5" id="KW-1185">Reference proteome</keyword>
<dbReference type="PROSITE" id="PS00972">
    <property type="entry name" value="USP_1"/>
    <property type="match status" value="1"/>
</dbReference>
<dbReference type="InterPro" id="IPR002083">
    <property type="entry name" value="MATH/TRAF_dom"/>
</dbReference>
<dbReference type="Gene3D" id="3.90.70.10">
    <property type="entry name" value="Cysteine proteinases"/>
    <property type="match status" value="1"/>
</dbReference>
<keyword evidence="1" id="KW-0175">Coiled coil</keyword>
<accession>A0ABR3WET0</accession>
<dbReference type="SUPFAM" id="SSF49599">
    <property type="entry name" value="TRAF domain-like"/>
    <property type="match status" value="1"/>
</dbReference>
<reference evidence="4 5" key="1">
    <citation type="journal article" date="2024" name="Commun. Biol.">
        <title>Comparative genomic analysis of thermophilic fungi reveals convergent evolutionary adaptations and gene losses.</title>
        <authorList>
            <person name="Steindorff A.S."/>
            <person name="Aguilar-Pontes M.V."/>
            <person name="Robinson A.J."/>
            <person name="Andreopoulos B."/>
            <person name="LaButti K."/>
            <person name="Kuo A."/>
            <person name="Mondo S."/>
            <person name="Riley R."/>
            <person name="Otillar R."/>
            <person name="Haridas S."/>
            <person name="Lipzen A."/>
            <person name="Grimwood J."/>
            <person name="Schmutz J."/>
            <person name="Clum A."/>
            <person name="Reid I.D."/>
            <person name="Moisan M.C."/>
            <person name="Butler G."/>
            <person name="Nguyen T.T.M."/>
            <person name="Dewar K."/>
            <person name="Conant G."/>
            <person name="Drula E."/>
            <person name="Henrissat B."/>
            <person name="Hansel C."/>
            <person name="Singer S."/>
            <person name="Hutchinson M.I."/>
            <person name="de Vries R.P."/>
            <person name="Natvig D.O."/>
            <person name="Powell A.J."/>
            <person name="Tsang A."/>
            <person name="Grigoriev I.V."/>
        </authorList>
    </citation>
    <scope>NUCLEOTIDE SEQUENCE [LARGE SCALE GENOMIC DNA]</scope>
    <source>
        <strain evidence="4 5">ATCC 24622</strain>
    </source>
</reference>
<evidence type="ECO:0000259" key="2">
    <source>
        <dbReference type="PROSITE" id="PS50144"/>
    </source>
</evidence>
<feature type="domain" description="USP" evidence="3">
    <location>
        <begin position="228"/>
        <end position="257"/>
    </location>
</feature>
<evidence type="ECO:0000313" key="4">
    <source>
        <dbReference type="EMBL" id="KAL1860323.1"/>
    </source>
</evidence>
<dbReference type="PANTHER" id="PTHR46236">
    <property type="entry name" value="TRAF-LIKE SUPERFAMILY PROTEIN"/>
    <property type="match status" value="1"/>
</dbReference>
<dbReference type="InterPro" id="IPR050804">
    <property type="entry name" value="MCC"/>
</dbReference>
<dbReference type="Gene3D" id="2.60.210.10">
    <property type="entry name" value="Apoptosis, Tumor Necrosis Factor Receptor Associated Protein 2, Chain A"/>
    <property type="match status" value="1"/>
</dbReference>
<dbReference type="PROSITE" id="PS50235">
    <property type="entry name" value="USP_3"/>
    <property type="match status" value="1"/>
</dbReference>